<dbReference type="Pfam" id="PF12796">
    <property type="entry name" value="Ank_2"/>
    <property type="match status" value="3"/>
</dbReference>
<evidence type="ECO:0000256" key="1">
    <source>
        <dbReference type="ARBA" id="ARBA00022737"/>
    </source>
</evidence>
<sequence>MLDRQHRTALMLAVSGNHIECVQALLKCGADPNIVDTDNHSCLFRAVVNGQNSVVQLLLSSNAEVHATDVNGKTVLHLAAACGHLVCMQMILGYMTVETAALKDNQQCTALHWACYNGHAHCVEYLLEKNIFKELEGNSFSPVHCAAFAGSEKCLELLVNHFGAQIVHLKDCRQRTPLHITALHGHDCAKYLLDQGAHLQVFDDEERTPFIAAAQYGQTQVVKLLLSYDIDRNTCDKLGNTALHWACLKRHNQAALLLLEDAQGDAVVNMTNNDKKTPLHVAARNGLADVTRELLKKGASVLAVDNEGLTPALCCAPNSNVAQCLALILQSLPQFSEPNLENDSVTSQSSLKSKEISLALKSMSNISNLSDVKGGSNASSDNEFY</sequence>
<evidence type="ECO:0000256" key="3">
    <source>
        <dbReference type="PROSITE-ProRule" id="PRU00023"/>
    </source>
</evidence>
<comment type="caution">
    <text evidence="4">The sequence shown here is derived from an EMBL/GenBank/DDBJ whole genome shotgun (WGS) entry which is preliminary data.</text>
</comment>
<accession>A0ABQ9K1Y9</accession>
<dbReference type="Pfam" id="PF00023">
    <property type="entry name" value="Ank"/>
    <property type="match status" value="1"/>
</dbReference>
<keyword evidence="2 3" id="KW-0040">ANK repeat</keyword>
<dbReference type="PANTHER" id="PTHR24198">
    <property type="entry name" value="ANKYRIN REPEAT AND PROTEIN KINASE DOMAIN-CONTAINING PROTEIN"/>
    <property type="match status" value="1"/>
</dbReference>
<feature type="repeat" description="ANK" evidence="3">
    <location>
        <begin position="5"/>
        <end position="37"/>
    </location>
</feature>
<dbReference type="PROSITE" id="PS50297">
    <property type="entry name" value="ANK_REP_REGION"/>
    <property type="match status" value="2"/>
</dbReference>
<dbReference type="PANTHER" id="PTHR24198:SF194">
    <property type="entry name" value="INVERSIN-A"/>
    <property type="match status" value="1"/>
</dbReference>
<organism evidence="4 5">
    <name type="scientific">Molorchus minor</name>
    <dbReference type="NCBI Taxonomy" id="1323400"/>
    <lineage>
        <taxon>Eukaryota</taxon>
        <taxon>Metazoa</taxon>
        <taxon>Ecdysozoa</taxon>
        <taxon>Arthropoda</taxon>
        <taxon>Hexapoda</taxon>
        <taxon>Insecta</taxon>
        <taxon>Pterygota</taxon>
        <taxon>Neoptera</taxon>
        <taxon>Endopterygota</taxon>
        <taxon>Coleoptera</taxon>
        <taxon>Polyphaga</taxon>
        <taxon>Cucujiformia</taxon>
        <taxon>Chrysomeloidea</taxon>
        <taxon>Cerambycidae</taxon>
        <taxon>Lamiinae</taxon>
        <taxon>Monochamini</taxon>
        <taxon>Molorchus</taxon>
    </lineage>
</organism>
<keyword evidence="5" id="KW-1185">Reference proteome</keyword>
<keyword evidence="1" id="KW-0677">Repeat</keyword>
<protein>
    <submittedName>
        <fullName evidence="4">Uncharacterized protein</fullName>
    </submittedName>
</protein>
<evidence type="ECO:0000256" key="2">
    <source>
        <dbReference type="ARBA" id="ARBA00023043"/>
    </source>
</evidence>
<feature type="repeat" description="ANK" evidence="3">
    <location>
        <begin position="38"/>
        <end position="70"/>
    </location>
</feature>
<proteinExistence type="predicted"/>
<feature type="repeat" description="ANK" evidence="3">
    <location>
        <begin position="205"/>
        <end position="237"/>
    </location>
</feature>
<feature type="repeat" description="ANK" evidence="3">
    <location>
        <begin position="274"/>
        <end position="306"/>
    </location>
</feature>
<dbReference type="InterPro" id="IPR002110">
    <property type="entry name" value="Ankyrin_rpt"/>
</dbReference>
<gene>
    <name evidence="4" type="ORF">NQ317_012256</name>
</gene>
<dbReference type="EMBL" id="JAPWTJ010000051">
    <property type="protein sequence ID" value="KAJ8984032.1"/>
    <property type="molecule type" value="Genomic_DNA"/>
</dbReference>
<dbReference type="InterPro" id="IPR036770">
    <property type="entry name" value="Ankyrin_rpt-contain_sf"/>
</dbReference>
<name>A0ABQ9K1Y9_9CUCU</name>
<dbReference type="Gene3D" id="1.25.40.20">
    <property type="entry name" value="Ankyrin repeat-containing domain"/>
    <property type="match status" value="4"/>
</dbReference>
<evidence type="ECO:0000313" key="4">
    <source>
        <dbReference type="EMBL" id="KAJ8984032.1"/>
    </source>
</evidence>
<evidence type="ECO:0000313" key="5">
    <source>
        <dbReference type="Proteomes" id="UP001162164"/>
    </source>
</evidence>
<dbReference type="SUPFAM" id="SSF48403">
    <property type="entry name" value="Ankyrin repeat"/>
    <property type="match status" value="1"/>
</dbReference>
<dbReference type="Pfam" id="PF13857">
    <property type="entry name" value="Ank_5"/>
    <property type="match status" value="1"/>
</dbReference>
<dbReference type="Proteomes" id="UP001162164">
    <property type="component" value="Unassembled WGS sequence"/>
</dbReference>
<dbReference type="SMART" id="SM00248">
    <property type="entry name" value="ANK"/>
    <property type="match status" value="9"/>
</dbReference>
<reference evidence="4" key="1">
    <citation type="journal article" date="2023" name="Insect Mol. Biol.">
        <title>Genome sequencing provides insights into the evolution of gene families encoding plant cell wall-degrading enzymes in longhorned beetles.</title>
        <authorList>
            <person name="Shin N.R."/>
            <person name="Okamura Y."/>
            <person name="Kirsch R."/>
            <person name="Pauchet Y."/>
        </authorList>
    </citation>
    <scope>NUCLEOTIDE SEQUENCE</scope>
    <source>
        <strain evidence="4">MMC_N1</strain>
    </source>
</reference>
<dbReference type="PROSITE" id="PS50088">
    <property type="entry name" value="ANK_REPEAT"/>
    <property type="match status" value="4"/>
</dbReference>